<evidence type="ECO:0000256" key="1">
    <source>
        <dbReference type="SAM" id="Coils"/>
    </source>
</evidence>
<sequence>MKSDYHSSASLAGAVSLVAQARSSDERLESLQRLISEARAEIEGIEAAPRIFTAELEHPRHGIYKIGVDPESLDGTTGSLMDISLALLTSATRLAASRSIDPRSFDTEADHEAAIGKRAASFQIIGIRHSDDAFRWMAKGATGQGEPFETYVHAVDKQEADFQARWHAATLKRRAPIELESLPSFLGSLYEVSIDLVEPRPVDLQELAKAATDLIDHIRGIGQADPAMTVIRSAQFAALEDMLSKIAAANVPQASAKAAKAIPAVAAPEPIAASFPAADDALATQDLPHSPPDVQRHSELTPLRHEELTPMPIAFRRLRIAASQRP</sequence>
<keyword evidence="3" id="KW-1185">Reference proteome</keyword>
<feature type="coiled-coil region" evidence="1">
    <location>
        <begin position="21"/>
        <end position="48"/>
    </location>
</feature>
<proteinExistence type="predicted"/>
<keyword evidence="1" id="KW-0175">Coiled coil</keyword>
<gene>
    <name evidence="2" type="ORF">ACFPN9_13035</name>
</gene>
<dbReference type="Proteomes" id="UP001596060">
    <property type="component" value="Unassembled WGS sequence"/>
</dbReference>
<evidence type="ECO:0000313" key="2">
    <source>
        <dbReference type="EMBL" id="MFC5506181.1"/>
    </source>
</evidence>
<reference evidence="3" key="1">
    <citation type="journal article" date="2019" name="Int. J. Syst. Evol. Microbiol.">
        <title>The Global Catalogue of Microorganisms (GCM) 10K type strain sequencing project: providing services to taxonomists for standard genome sequencing and annotation.</title>
        <authorList>
            <consortium name="The Broad Institute Genomics Platform"/>
            <consortium name="The Broad Institute Genome Sequencing Center for Infectious Disease"/>
            <person name="Wu L."/>
            <person name="Ma J."/>
        </authorList>
    </citation>
    <scope>NUCLEOTIDE SEQUENCE [LARGE SCALE GENOMIC DNA]</scope>
    <source>
        <strain evidence="3">CCUG 43117</strain>
    </source>
</reference>
<accession>A0ABW0P0B8</accession>
<name>A0ABW0P0B8_9HYPH</name>
<comment type="caution">
    <text evidence="2">The sequence shown here is derived from an EMBL/GenBank/DDBJ whole genome shotgun (WGS) entry which is preliminary data.</text>
</comment>
<evidence type="ECO:0000313" key="3">
    <source>
        <dbReference type="Proteomes" id="UP001596060"/>
    </source>
</evidence>
<protein>
    <submittedName>
        <fullName evidence="2">Uncharacterized protein</fullName>
    </submittedName>
</protein>
<organism evidence="2 3">
    <name type="scientific">Bosea massiliensis</name>
    <dbReference type="NCBI Taxonomy" id="151419"/>
    <lineage>
        <taxon>Bacteria</taxon>
        <taxon>Pseudomonadati</taxon>
        <taxon>Pseudomonadota</taxon>
        <taxon>Alphaproteobacteria</taxon>
        <taxon>Hyphomicrobiales</taxon>
        <taxon>Boseaceae</taxon>
        <taxon>Bosea</taxon>
    </lineage>
</organism>
<dbReference type="RefSeq" id="WP_377817154.1">
    <property type="nucleotide sequence ID" value="NZ_JBHSLU010000037.1"/>
</dbReference>
<feature type="non-terminal residue" evidence="2">
    <location>
        <position position="326"/>
    </location>
</feature>
<dbReference type="EMBL" id="JBHSLU010000037">
    <property type="protein sequence ID" value="MFC5506181.1"/>
    <property type="molecule type" value="Genomic_DNA"/>
</dbReference>